<dbReference type="InterPro" id="IPR025661">
    <property type="entry name" value="Pept_asp_AS"/>
</dbReference>
<keyword evidence="5" id="KW-0788">Thiol protease</keyword>
<dbReference type="Proteomes" id="UP000783686">
    <property type="component" value="Unassembled WGS sequence"/>
</dbReference>
<dbReference type="InterPro" id="IPR038765">
    <property type="entry name" value="Papain-like_cys_pep_sf"/>
</dbReference>
<evidence type="ECO:0000256" key="6">
    <source>
        <dbReference type="ARBA" id="ARBA00023145"/>
    </source>
</evidence>
<dbReference type="SMART" id="SM00645">
    <property type="entry name" value="Pept_C1"/>
    <property type="match status" value="1"/>
</dbReference>
<reference evidence="10" key="1">
    <citation type="submission" date="2020-09" db="EMBL/GenBank/DDBJ databases">
        <authorList>
            <person name="Kikuchi T."/>
        </authorList>
    </citation>
    <scope>NUCLEOTIDE SEQUENCE</scope>
    <source>
        <strain evidence="10">SH1</strain>
    </source>
</reference>
<protein>
    <recommendedName>
        <fullName evidence="9">Peptidase C1A papain C-terminal domain-containing protein</fullName>
    </recommendedName>
</protein>
<evidence type="ECO:0000313" key="11">
    <source>
        <dbReference type="Proteomes" id="UP000614601"/>
    </source>
</evidence>
<dbReference type="Pfam" id="PF00112">
    <property type="entry name" value="Peptidase_C1"/>
    <property type="match status" value="1"/>
</dbReference>
<dbReference type="AlphaFoldDB" id="A0A811KY83"/>
<dbReference type="PRINTS" id="PR00705">
    <property type="entry name" value="PAPAIN"/>
</dbReference>
<evidence type="ECO:0000259" key="9">
    <source>
        <dbReference type="SMART" id="SM00645"/>
    </source>
</evidence>
<dbReference type="GO" id="GO:0006508">
    <property type="term" value="P:proteolysis"/>
    <property type="evidence" value="ECO:0007669"/>
    <property type="project" value="UniProtKB-KW"/>
</dbReference>
<keyword evidence="3 8" id="KW-0732">Signal</keyword>
<dbReference type="CDD" id="cd02620">
    <property type="entry name" value="Peptidase_C1A_CathepsinB"/>
    <property type="match status" value="1"/>
</dbReference>
<dbReference type="InterPro" id="IPR025660">
    <property type="entry name" value="Pept_his_AS"/>
</dbReference>
<evidence type="ECO:0000256" key="2">
    <source>
        <dbReference type="ARBA" id="ARBA00022670"/>
    </source>
</evidence>
<dbReference type="Gene3D" id="3.90.70.10">
    <property type="entry name" value="Cysteine proteinases"/>
    <property type="match status" value="1"/>
</dbReference>
<dbReference type="Proteomes" id="UP000614601">
    <property type="component" value="Unassembled WGS sequence"/>
</dbReference>
<feature type="domain" description="Peptidase C1A papain C-terminal" evidence="9">
    <location>
        <begin position="103"/>
        <end position="358"/>
    </location>
</feature>
<dbReference type="EMBL" id="CAJFCW020000004">
    <property type="protein sequence ID" value="CAG9115302.1"/>
    <property type="molecule type" value="Genomic_DNA"/>
</dbReference>
<gene>
    <name evidence="10" type="ORF">BOKJ2_LOCUS9561</name>
</gene>
<comment type="similarity">
    <text evidence="1">Belongs to the peptidase C1 family.</text>
</comment>
<evidence type="ECO:0000256" key="4">
    <source>
        <dbReference type="ARBA" id="ARBA00022801"/>
    </source>
</evidence>
<evidence type="ECO:0000256" key="1">
    <source>
        <dbReference type="ARBA" id="ARBA00008455"/>
    </source>
</evidence>
<keyword evidence="4" id="KW-0378">Hydrolase</keyword>
<dbReference type="OrthoDB" id="10058785at2759"/>
<dbReference type="GO" id="GO:0008234">
    <property type="term" value="F:cysteine-type peptidase activity"/>
    <property type="evidence" value="ECO:0007669"/>
    <property type="project" value="UniProtKB-KW"/>
</dbReference>
<keyword evidence="11" id="KW-1185">Reference proteome</keyword>
<dbReference type="FunFam" id="3.90.70.10:FF:000031">
    <property type="entry name" value="Cathepsin B"/>
    <property type="match status" value="1"/>
</dbReference>
<dbReference type="InterPro" id="IPR013128">
    <property type="entry name" value="Peptidase_C1A"/>
</dbReference>
<dbReference type="InterPro" id="IPR000169">
    <property type="entry name" value="Pept_cys_AS"/>
</dbReference>
<keyword evidence="6" id="KW-0865">Zymogen</keyword>
<dbReference type="PROSITE" id="PS00640">
    <property type="entry name" value="THIOL_PROTEASE_ASN"/>
    <property type="match status" value="1"/>
</dbReference>
<keyword evidence="7" id="KW-1015">Disulfide bond</keyword>
<accession>A0A811KY83</accession>
<evidence type="ECO:0000256" key="7">
    <source>
        <dbReference type="ARBA" id="ARBA00023157"/>
    </source>
</evidence>
<sequence length="376" mass="42286">MVRWAVTSLLVLTVFQLGDAGRHGPKRHGRKAKTPTGQALVKRVNDEGKWKAAYAPFFAKAKPEAIRQLMGVREDVPQVLARDAARYPKAFAPPAVDYNITDLPKNFDSRTAWPECADVINSIQDQSLCGSCWAVSASTSLADRICIASKGKVKVSLSSIDLVSCCTECGYTCVGGYPHRAFKYIYDNGIVSGTNYTNPDGCKPYPFKPCEHTGGAFRSKYAQCYGRQPSPPKCEQKCSNSKYARSFENDKFYVSTWYNLNRDPVALQKEIMTNGPAVFTAMRMYEDFLYYRSGVYEHIAGRYFGLHAVRVIGWGEENDVPYWIVANSWNKYWGDNGFFKVRRGNNEVGMESVIDVAIPDLQRSAKQEIKFQESKH</sequence>
<evidence type="ECO:0000256" key="8">
    <source>
        <dbReference type="SAM" id="SignalP"/>
    </source>
</evidence>
<organism evidence="10 11">
    <name type="scientific">Bursaphelenchus okinawaensis</name>
    <dbReference type="NCBI Taxonomy" id="465554"/>
    <lineage>
        <taxon>Eukaryota</taxon>
        <taxon>Metazoa</taxon>
        <taxon>Ecdysozoa</taxon>
        <taxon>Nematoda</taxon>
        <taxon>Chromadorea</taxon>
        <taxon>Rhabditida</taxon>
        <taxon>Tylenchina</taxon>
        <taxon>Tylenchomorpha</taxon>
        <taxon>Aphelenchoidea</taxon>
        <taxon>Aphelenchoididae</taxon>
        <taxon>Bursaphelenchus</taxon>
    </lineage>
</organism>
<evidence type="ECO:0000256" key="3">
    <source>
        <dbReference type="ARBA" id="ARBA00022729"/>
    </source>
</evidence>
<name>A0A811KY83_9BILA</name>
<dbReference type="PROSITE" id="PS00639">
    <property type="entry name" value="THIOL_PROTEASE_HIS"/>
    <property type="match status" value="1"/>
</dbReference>
<dbReference type="EMBL" id="CAJFDH010000004">
    <property type="protein sequence ID" value="CAD5221671.1"/>
    <property type="molecule type" value="Genomic_DNA"/>
</dbReference>
<dbReference type="PANTHER" id="PTHR12411">
    <property type="entry name" value="CYSTEINE PROTEASE FAMILY C1-RELATED"/>
    <property type="match status" value="1"/>
</dbReference>
<keyword evidence="2" id="KW-0645">Protease</keyword>
<comment type="caution">
    <text evidence="10">The sequence shown here is derived from an EMBL/GenBank/DDBJ whole genome shotgun (WGS) entry which is preliminary data.</text>
</comment>
<evidence type="ECO:0000313" key="10">
    <source>
        <dbReference type="EMBL" id="CAD5221671.1"/>
    </source>
</evidence>
<dbReference type="SUPFAM" id="SSF54001">
    <property type="entry name" value="Cysteine proteinases"/>
    <property type="match status" value="1"/>
</dbReference>
<feature type="signal peptide" evidence="8">
    <location>
        <begin position="1"/>
        <end position="20"/>
    </location>
</feature>
<dbReference type="InterPro" id="IPR000668">
    <property type="entry name" value="Peptidase_C1A_C"/>
</dbReference>
<evidence type="ECO:0000256" key="5">
    <source>
        <dbReference type="ARBA" id="ARBA00022807"/>
    </source>
</evidence>
<proteinExistence type="inferred from homology"/>
<dbReference type="PROSITE" id="PS00139">
    <property type="entry name" value="THIOL_PROTEASE_CYS"/>
    <property type="match status" value="1"/>
</dbReference>
<feature type="chain" id="PRO_5035681717" description="Peptidase C1A papain C-terminal domain-containing protein" evidence="8">
    <location>
        <begin position="21"/>
        <end position="376"/>
    </location>
</feature>